<reference evidence="1" key="1">
    <citation type="submission" date="2021-06" db="EMBL/GenBank/DDBJ databases">
        <authorList>
            <person name="Kallberg Y."/>
            <person name="Tangrot J."/>
            <person name="Rosling A."/>
        </authorList>
    </citation>
    <scope>NUCLEOTIDE SEQUENCE</scope>
    <source>
        <strain evidence="1">MA461A</strain>
    </source>
</reference>
<sequence length="339" mass="39172">LLSFSEFASYVNNFSRDNRVQQPSETARNISVEQRSVEYDESRQSSRQIENSCNTAKHIEELKREAARYQAALGDVVNFRWRDDDPNNSMKLVKDIEKLQRDLQSFTGVKGTNIQIHQEAVSELFKKYKCSTKFDDRAMKVVLSAVLQRHILEYIYELSENFKRKIPPDTGLLTDDQLEAGIASRFQELCPLISRFSNVNPGNDEHTRVLPIKLRQYIYAALSNRGFAKQNHQLIQQILESLIKEMDQYRTVESRDKSKLASKATSIIRQVLNIFGFRLHTQEPTPKTQFYNVGDPIDVEVMDGSWQGDARDFEVEFCSFPAILVIDGEKRIFTKAQVM</sequence>
<feature type="non-terminal residue" evidence="1">
    <location>
        <position position="339"/>
    </location>
</feature>
<name>A0ACA9S291_9GLOM</name>
<dbReference type="EMBL" id="CAJVQC010084880">
    <property type="protein sequence ID" value="CAG8821440.1"/>
    <property type="molecule type" value="Genomic_DNA"/>
</dbReference>
<comment type="caution">
    <text evidence="1">The sequence shown here is derived from an EMBL/GenBank/DDBJ whole genome shotgun (WGS) entry which is preliminary data.</text>
</comment>
<protein>
    <submittedName>
        <fullName evidence="1">1907_t:CDS:1</fullName>
    </submittedName>
</protein>
<gene>
    <name evidence="1" type="ORF">RPERSI_LOCUS25584</name>
</gene>
<feature type="non-terminal residue" evidence="1">
    <location>
        <position position="1"/>
    </location>
</feature>
<evidence type="ECO:0000313" key="1">
    <source>
        <dbReference type="EMBL" id="CAG8821440.1"/>
    </source>
</evidence>
<keyword evidence="2" id="KW-1185">Reference proteome</keyword>
<proteinExistence type="predicted"/>
<accession>A0ACA9S291</accession>
<organism evidence="1 2">
    <name type="scientific">Racocetra persica</name>
    <dbReference type="NCBI Taxonomy" id="160502"/>
    <lineage>
        <taxon>Eukaryota</taxon>
        <taxon>Fungi</taxon>
        <taxon>Fungi incertae sedis</taxon>
        <taxon>Mucoromycota</taxon>
        <taxon>Glomeromycotina</taxon>
        <taxon>Glomeromycetes</taxon>
        <taxon>Diversisporales</taxon>
        <taxon>Gigasporaceae</taxon>
        <taxon>Racocetra</taxon>
    </lineage>
</organism>
<evidence type="ECO:0000313" key="2">
    <source>
        <dbReference type="Proteomes" id="UP000789920"/>
    </source>
</evidence>
<dbReference type="Proteomes" id="UP000789920">
    <property type="component" value="Unassembled WGS sequence"/>
</dbReference>